<dbReference type="PANTHER" id="PTHR33162:SF1">
    <property type="entry name" value="SEC-INDEPENDENT PROTEIN TRANSLOCASE PROTEIN TATA, CHLOROPLASTIC"/>
    <property type="match status" value="1"/>
</dbReference>
<keyword evidence="4 9" id="KW-0812">Transmembrane</keyword>
<name>A0A6G5QLJ9_CAMRE</name>
<dbReference type="PRINTS" id="PR01506">
    <property type="entry name" value="TATBPROTEIN"/>
</dbReference>
<dbReference type="InterPro" id="IPR018448">
    <property type="entry name" value="TatB"/>
</dbReference>
<dbReference type="KEGG" id="crx:CRECT_0914"/>
<keyword evidence="7 9" id="KW-0811">Translocation</keyword>
<evidence type="ECO:0000256" key="6">
    <source>
        <dbReference type="ARBA" id="ARBA00022989"/>
    </source>
</evidence>
<keyword evidence="6 9" id="KW-1133">Transmembrane helix</keyword>
<dbReference type="NCBIfam" id="TIGR01410">
    <property type="entry name" value="tatB"/>
    <property type="match status" value="1"/>
</dbReference>
<gene>
    <name evidence="10" type="ORF">CRECT_0914</name>
</gene>
<dbReference type="Gene3D" id="1.20.5.3310">
    <property type="match status" value="1"/>
</dbReference>
<evidence type="ECO:0000313" key="11">
    <source>
        <dbReference type="Proteomes" id="UP000502377"/>
    </source>
</evidence>
<reference evidence="10 11" key="1">
    <citation type="submission" date="2016-07" db="EMBL/GenBank/DDBJ databases">
        <title>Comparative genomics of the Campylobacter concisus group.</title>
        <authorList>
            <person name="Miller W.G."/>
            <person name="Yee E."/>
            <person name="Chapman M.H."/>
            <person name="Huynh S."/>
            <person name="Bono J.L."/>
            <person name="On S.L.W."/>
            <person name="StLeger J."/>
            <person name="Foster G."/>
            <person name="Parker C.T."/>
        </authorList>
    </citation>
    <scope>NUCLEOTIDE SEQUENCE [LARGE SCALE GENOMIC DNA]</scope>
    <source>
        <strain evidence="10 11">ATCC 33238</strain>
    </source>
</reference>
<proteinExistence type="inferred from homology"/>
<evidence type="ECO:0000313" key="10">
    <source>
        <dbReference type="EMBL" id="QCD46585.1"/>
    </source>
</evidence>
<dbReference type="GO" id="GO:0008320">
    <property type="term" value="F:protein transmembrane transporter activity"/>
    <property type="evidence" value="ECO:0007669"/>
    <property type="project" value="UniProtKB-UniRule"/>
</dbReference>
<dbReference type="HAMAP" id="MF_00237">
    <property type="entry name" value="TatB"/>
    <property type="match status" value="1"/>
</dbReference>
<comment type="similarity">
    <text evidence="9">Belongs to the TatB family.</text>
</comment>
<dbReference type="RefSeq" id="WP_002946440.1">
    <property type="nucleotide sequence ID" value="NZ_CAURIV010000005.1"/>
</dbReference>
<keyword evidence="8 9" id="KW-0472">Membrane</keyword>
<evidence type="ECO:0000256" key="8">
    <source>
        <dbReference type="ARBA" id="ARBA00023136"/>
    </source>
</evidence>
<evidence type="ECO:0000256" key="7">
    <source>
        <dbReference type="ARBA" id="ARBA00023010"/>
    </source>
</evidence>
<dbReference type="AlphaFoldDB" id="A0A6G5QLJ9"/>
<dbReference type="InterPro" id="IPR003369">
    <property type="entry name" value="TatA/B/E"/>
</dbReference>
<organism evidence="10 11">
    <name type="scientific">Campylobacter rectus</name>
    <name type="common">Wolinella recta</name>
    <dbReference type="NCBI Taxonomy" id="203"/>
    <lineage>
        <taxon>Bacteria</taxon>
        <taxon>Pseudomonadati</taxon>
        <taxon>Campylobacterota</taxon>
        <taxon>Epsilonproteobacteria</taxon>
        <taxon>Campylobacterales</taxon>
        <taxon>Campylobacteraceae</taxon>
        <taxon>Campylobacter</taxon>
    </lineage>
</organism>
<evidence type="ECO:0000256" key="1">
    <source>
        <dbReference type="ARBA" id="ARBA00004167"/>
    </source>
</evidence>
<evidence type="ECO:0000256" key="3">
    <source>
        <dbReference type="ARBA" id="ARBA00022475"/>
    </source>
</evidence>
<keyword evidence="5 9" id="KW-0653">Protein transport</keyword>
<evidence type="ECO:0000256" key="4">
    <source>
        <dbReference type="ARBA" id="ARBA00022692"/>
    </source>
</evidence>
<comment type="subcellular location">
    <subcellularLocation>
        <location evidence="9">Cell membrane</location>
        <topology evidence="9">Single-pass membrane protein</topology>
    </subcellularLocation>
    <subcellularLocation>
        <location evidence="1">Membrane</location>
        <topology evidence="1">Single-pass membrane protein</topology>
    </subcellularLocation>
</comment>
<sequence>MFGMSLPEIIVIAVIAVLFLGPDKLPSAMVEIAKFFKTVKKTVNDAKSSFDQEIKIQELKEDAKKYKESIAKTTETVRKKLTFEELDELKKGVNDVTSGITDGLNDVKKSVEAVKNPGEAVKNAVLGDNEKKEA</sequence>
<accession>A0A6G5QLJ9</accession>
<dbReference type="EMBL" id="CP012543">
    <property type="protein sequence ID" value="QCD46585.1"/>
    <property type="molecule type" value="Genomic_DNA"/>
</dbReference>
<protein>
    <recommendedName>
        <fullName evidence="9">Sec-independent protein translocase protein TatB homolog</fullName>
    </recommendedName>
</protein>
<evidence type="ECO:0000256" key="2">
    <source>
        <dbReference type="ARBA" id="ARBA00022448"/>
    </source>
</evidence>
<evidence type="ECO:0000256" key="5">
    <source>
        <dbReference type="ARBA" id="ARBA00022927"/>
    </source>
</evidence>
<dbReference type="GO" id="GO:0043953">
    <property type="term" value="P:protein transport by the Tat complex"/>
    <property type="evidence" value="ECO:0007669"/>
    <property type="project" value="UniProtKB-UniRule"/>
</dbReference>
<keyword evidence="2 9" id="KW-0813">Transport</keyword>
<evidence type="ECO:0000256" key="9">
    <source>
        <dbReference type="HAMAP-Rule" id="MF_00237"/>
    </source>
</evidence>
<keyword evidence="3 9" id="KW-1003">Cell membrane</keyword>
<dbReference type="Pfam" id="PF02416">
    <property type="entry name" value="TatA_B_E"/>
    <property type="match status" value="1"/>
</dbReference>
<dbReference type="PANTHER" id="PTHR33162">
    <property type="entry name" value="SEC-INDEPENDENT PROTEIN TRANSLOCASE PROTEIN TATA, CHLOROPLASTIC"/>
    <property type="match status" value="1"/>
</dbReference>
<dbReference type="GeneID" id="60990172"/>
<dbReference type="GO" id="GO:0033281">
    <property type="term" value="C:TAT protein transport complex"/>
    <property type="evidence" value="ECO:0007669"/>
    <property type="project" value="UniProtKB-UniRule"/>
</dbReference>
<dbReference type="Proteomes" id="UP000502377">
    <property type="component" value="Chromosome"/>
</dbReference>